<keyword evidence="3 4" id="KW-0560">Oxidoreductase</keyword>
<accession>A0A1H1TMF8</accession>
<dbReference type="EC" id="1.1.1.169" evidence="4"/>
<dbReference type="GO" id="GO:0015940">
    <property type="term" value="P:pantothenate biosynthetic process"/>
    <property type="evidence" value="ECO:0007669"/>
    <property type="project" value="UniProtKB-UniPathway"/>
</dbReference>
<feature type="domain" description="Ketopantoate reductase N-terminal" evidence="5">
    <location>
        <begin position="3"/>
        <end position="145"/>
    </location>
</feature>
<gene>
    <name evidence="7" type="ORF">BCL57_002569</name>
    <name evidence="8" type="ORF">SAMN04489721_1605</name>
</gene>
<name>A0A1H1TMF8_9MICO</name>
<comment type="function">
    <text evidence="4">Catalyzes the NADPH-dependent reduction of ketopantoate into pantoic acid.</text>
</comment>
<evidence type="ECO:0000259" key="5">
    <source>
        <dbReference type="Pfam" id="PF02558"/>
    </source>
</evidence>
<dbReference type="OrthoDB" id="9796561at2"/>
<keyword evidence="2 4" id="KW-0521">NADP</keyword>
<feature type="domain" description="Ketopantoate reductase C-terminal" evidence="6">
    <location>
        <begin position="179"/>
        <end position="321"/>
    </location>
</feature>
<dbReference type="Gene3D" id="3.40.50.720">
    <property type="entry name" value="NAD(P)-binding Rossmann-like Domain"/>
    <property type="match status" value="1"/>
</dbReference>
<reference evidence="7" key="3">
    <citation type="submission" date="2022-06" db="EMBL/GenBank/DDBJ databases">
        <title>Genomic Encyclopedia of Type Strains, Phase III (KMG-III): the genomes of soil and plant-associated and newly described type strains.</title>
        <authorList>
            <person name="Whitman W."/>
        </authorList>
    </citation>
    <scope>NUCLEOTIDE SEQUENCE</scope>
    <source>
        <strain evidence="7">CPCC 202695</strain>
    </source>
</reference>
<organism evidence="8 9">
    <name type="scientific">Agromyces flavus</name>
    <dbReference type="NCBI Taxonomy" id="589382"/>
    <lineage>
        <taxon>Bacteria</taxon>
        <taxon>Bacillati</taxon>
        <taxon>Actinomycetota</taxon>
        <taxon>Actinomycetes</taxon>
        <taxon>Micrococcales</taxon>
        <taxon>Microbacteriaceae</taxon>
        <taxon>Agromyces</taxon>
    </lineage>
</organism>
<dbReference type="Gene3D" id="1.10.1040.10">
    <property type="entry name" value="N-(1-d-carboxylethyl)-l-norvaline Dehydrogenase, domain 2"/>
    <property type="match status" value="1"/>
</dbReference>
<dbReference type="InterPro" id="IPR013752">
    <property type="entry name" value="KPA_reductase"/>
</dbReference>
<dbReference type="EMBL" id="LT629755">
    <property type="protein sequence ID" value="SDS61251.1"/>
    <property type="molecule type" value="Genomic_DNA"/>
</dbReference>
<keyword evidence="10" id="KW-1185">Reference proteome</keyword>
<dbReference type="InterPro" id="IPR008927">
    <property type="entry name" value="6-PGluconate_DH-like_C_sf"/>
</dbReference>
<proteinExistence type="inferred from homology"/>
<dbReference type="InterPro" id="IPR013332">
    <property type="entry name" value="KPR_N"/>
</dbReference>
<dbReference type="GO" id="GO:0008677">
    <property type="term" value="F:2-dehydropantoate 2-reductase activity"/>
    <property type="evidence" value="ECO:0007669"/>
    <property type="project" value="UniProtKB-EC"/>
</dbReference>
<dbReference type="InterPro" id="IPR003710">
    <property type="entry name" value="ApbA"/>
</dbReference>
<dbReference type="AlphaFoldDB" id="A0A1H1TMF8"/>
<dbReference type="InterPro" id="IPR036291">
    <property type="entry name" value="NAD(P)-bd_dom_sf"/>
</dbReference>
<evidence type="ECO:0000256" key="4">
    <source>
        <dbReference type="RuleBase" id="RU362068"/>
    </source>
</evidence>
<dbReference type="InterPro" id="IPR051402">
    <property type="entry name" value="KPR-Related"/>
</dbReference>
<dbReference type="Proteomes" id="UP000199482">
    <property type="component" value="Chromosome I"/>
</dbReference>
<comment type="similarity">
    <text evidence="1 4">Belongs to the ketopantoate reductase family.</text>
</comment>
<protein>
    <recommendedName>
        <fullName evidence="4">2-dehydropantoate 2-reductase</fullName>
        <ecNumber evidence="4">1.1.1.169</ecNumber>
    </recommendedName>
    <alternativeName>
        <fullName evidence="4">Ketopantoate reductase</fullName>
    </alternativeName>
</protein>
<evidence type="ECO:0000259" key="6">
    <source>
        <dbReference type="Pfam" id="PF08546"/>
    </source>
</evidence>
<evidence type="ECO:0000256" key="1">
    <source>
        <dbReference type="ARBA" id="ARBA00007870"/>
    </source>
</evidence>
<sequence>MRIGIIGAGALGGTFAALLSRAGHDVEVTARGAGLAAIREGGIRLSGGYGEAHVHPAVGERLGTRPDLVLVCTKAQDAAAALVANGAMIDGVPVVVVQNGLDGVATAERVLPRSSCMGMLSIIAANYTEPGSVRVTTTAASYLGRPGLLEHAGGTDPDDEVRRIASRLSEAVPVVPIANFRGAQWTKLVVNMLNAVPAIVGRSVQEVVDDPRLRRVVAASMRETVRVGVARGIRFGSLQGLGDRRLRFFARLPLSLGQVLPWSMRVRMGDVPNLGSTQQSVRRGQPTEVDYLNGAVVREAEAAGLDAPVNRALVELVHEVERAGVHLPAERVLAAVGGPDGLG</sequence>
<evidence type="ECO:0000313" key="7">
    <source>
        <dbReference type="EMBL" id="MCP2368396.1"/>
    </source>
</evidence>
<reference evidence="8" key="2">
    <citation type="submission" date="2016-10" db="EMBL/GenBank/DDBJ databases">
        <authorList>
            <person name="de Groot N.N."/>
        </authorList>
    </citation>
    <scope>NUCLEOTIDE SEQUENCE [LARGE SCALE GENOMIC DNA]</scope>
    <source>
        <strain evidence="8">CPCC 202695</strain>
    </source>
</reference>
<evidence type="ECO:0000256" key="3">
    <source>
        <dbReference type="ARBA" id="ARBA00023002"/>
    </source>
</evidence>
<dbReference type="STRING" id="589382.SAMN04489721_1605"/>
<dbReference type="RefSeq" id="WP_092670783.1">
    <property type="nucleotide sequence ID" value="NZ_BMDN01000004.1"/>
</dbReference>
<dbReference type="SUPFAM" id="SSF48179">
    <property type="entry name" value="6-phosphogluconate dehydrogenase C-terminal domain-like"/>
    <property type="match status" value="1"/>
</dbReference>
<dbReference type="Pfam" id="PF08546">
    <property type="entry name" value="ApbA_C"/>
    <property type="match status" value="1"/>
</dbReference>
<dbReference type="Pfam" id="PF02558">
    <property type="entry name" value="ApbA"/>
    <property type="match status" value="1"/>
</dbReference>
<evidence type="ECO:0000256" key="2">
    <source>
        <dbReference type="ARBA" id="ARBA00022857"/>
    </source>
</evidence>
<dbReference type="PANTHER" id="PTHR21708:SF26">
    <property type="entry name" value="2-DEHYDROPANTOATE 2-REDUCTASE"/>
    <property type="match status" value="1"/>
</dbReference>
<dbReference type="SUPFAM" id="SSF51735">
    <property type="entry name" value="NAD(P)-binding Rossmann-fold domains"/>
    <property type="match status" value="1"/>
</dbReference>
<reference evidence="9" key="1">
    <citation type="submission" date="2016-10" db="EMBL/GenBank/DDBJ databases">
        <authorList>
            <person name="Varghese N."/>
            <person name="Submissions S."/>
        </authorList>
    </citation>
    <scope>NUCLEOTIDE SEQUENCE [LARGE SCALE GENOMIC DNA]</scope>
    <source>
        <strain evidence="9">CPCC 202695</strain>
    </source>
</reference>
<dbReference type="NCBIfam" id="TIGR00745">
    <property type="entry name" value="apbA_panE"/>
    <property type="match status" value="1"/>
</dbReference>
<dbReference type="UniPathway" id="UPA00028">
    <property type="reaction ID" value="UER00004"/>
</dbReference>
<evidence type="ECO:0000313" key="9">
    <source>
        <dbReference type="Proteomes" id="UP000199482"/>
    </source>
</evidence>
<keyword evidence="4" id="KW-0566">Pantothenate biosynthesis</keyword>
<dbReference type="GO" id="GO:0005737">
    <property type="term" value="C:cytoplasm"/>
    <property type="evidence" value="ECO:0007669"/>
    <property type="project" value="TreeGrafter"/>
</dbReference>
<dbReference type="PANTHER" id="PTHR21708">
    <property type="entry name" value="PROBABLE 2-DEHYDROPANTOATE 2-REDUCTASE"/>
    <property type="match status" value="1"/>
</dbReference>
<evidence type="ECO:0000313" key="10">
    <source>
        <dbReference type="Proteomes" id="UP000893823"/>
    </source>
</evidence>
<dbReference type="InterPro" id="IPR013328">
    <property type="entry name" value="6PGD_dom2"/>
</dbReference>
<dbReference type="Proteomes" id="UP000893823">
    <property type="component" value="Unassembled WGS sequence"/>
</dbReference>
<comment type="pathway">
    <text evidence="4">Cofactor biosynthesis; (R)-pantothenate biosynthesis; (R)-pantoate from 3-methyl-2-oxobutanoate: step 2/2.</text>
</comment>
<dbReference type="EMBL" id="SODL02000004">
    <property type="protein sequence ID" value="MCP2368396.1"/>
    <property type="molecule type" value="Genomic_DNA"/>
</dbReference>
<evidence type="ECO:0000313" key="8">
    <source>
        <dbReference type="EMBL" id="SDS61251.1"/>
    </source>
</evidence>
<comment type="catalytic activity">
    <reaction evidence="4">
        <text>(R)-pantoate + NADP(+) = 2-dehydropantoate + NADPH + H(+)</text>
        <dbReference type="Rhea" id="RHEA:16233"/>
        <dbReference type="ChEBI" id="CHEBI:11561"/>
        <dbReference type="ChEBI" id="CHEBI:15378"/>
        <dbReference type="ChEBI" id="CHEBI:15980"/>
        <dbReference type="ChEBI" id="CHEBI:57783"/>
        <dbReference type="ChEBI" id="CHEBI:58349"/>
        <dbReference type="EC" id="1.1.1.169"/>
    </reaction>
</comment>